<proteinExistence type="predicted"/>
<accession>A0A4Y1XSL5</accession>
<dbReference type="SUPFAM" id="SSF48208">
    <property type="entry name" value="Six-hairpin glycosidases"/>
    <property type="match status" value="1"/>
</dbReference>
<accession>A0A4Y1WSX1</accession>
<sequence length="636" mass="70998">MTPPAEGLWSIATAWRDGAPAEWRHVRAVTCERTGEWTILSGELACRGGRWLLRDAYRVEDDLLHCIRRYEWTEGPVLDSVTLGIRWQLPPCPVRPFLPGILYYGNPSGARNTPDNVVRYEGRAGEFALFEEHRYPMPFAAFEIECGERCAAASLFTLPSPLADPRYADHWWSLGVRQADGRPELLLLSGPIGYNGRAGACKALQKGSLQLPGQYLAVRPGTVIEKEFRLAIDPAPLRGAAFRRPVHRALELYAPFSCEGLPGFEEIVAAKCLMTRSRWIDEGPVAGFNMYPAPRRAIVMGWCGQAAAPGYFLQHLGALGVDTVGMHAMVQRSLDFLTRAPFDGEGFRVRYDVASQCWSSPDPVSMGQAMYNFALAIRSARRTGGYDTARWEAFLRRACDFAARRVADPAWHPRSTAEAFFIAPLLAAAELFGCERYAAAAARAADHYAARHLSMDEPYWGGTLDASGEDKEGAWAAFQGFLALYEHTRDAEWLRRAQHAADVCLSYTVVWDIPLPAGRLADRGLRTRGWTSVSPQNQHLDVYGVLYAPELYRLGTYTNDENLQSLARVMYRSCGQLIDPWGRQGEQIQQTNFAQRGDLSDVTQFRGGYAEGWTVFWITAHFLHAAAKFDEMGVRP</sequence>
<dbReference type="AlphaFoldDB" id="A0A4Y1XSL5"/>
<protein>
    <submittedName>
        <fullName evidence="1">Uncharacterized protein</fullName>
    </submittedName>
</protein>
<evidence type="ECO:0000313" key="2">
    <source>
        <dbReference type="Proteomes" id="UP000318946"/>
    </source>
</evidence>
<name>A0A4Y1XSL5_9BACT</name>
<dbReference type="InterPro" id="IPR008928">
    <property type="entry name" value="6-hairpin_glycosidase_sf"/>
</dbReference>
<reference evidence="2" key="1">
    <citation type="submission" date="2019-06" db="EMBL/GenBank/DDBJ databases">
        <title>Alistipes onderdonkii subsp. vulgaris subsp. nov., Alistipes dispar sp. nov. and Alistipes communis sp. nov., isolated from human faeces, and creation of Alistipes onderdonkii subsp. onderdonkii subsp. nov.</title>
        <authorList>
            <person name="Sakamoto M."/>
            <person name="Ikeyama N."/>
            <person name="Ogata Y."/>
            <person name="Suda W."/>
            <person name="Iino T."/>
            <person name="Hattori M."/>
            <person name="Ohkuma M."/>
        </authorList>
    </citation>
    <scope>NUCLEOTIDE SEQUENCE [LARGE SCALE GENOMIC DNA]</scope>
    <source>
        <strain evidence="2">5CBH24</strain>
    </source>
</reference>
<dbReference type="KEGG" id="acou:A5CBH24_12500"/>
<dbReference type="Proteomes" id="UP000318946">
    <property type="component" value="Chromosome"/>
</dbReference>
<dbReference type="EMBL" id="AP019735">
    <property type="protein sequence ID" value="BBL03937.1"/>
    <property type="molecule type" value="Genomic_DNA"/>
</dbReference>
<gene>
    <name evidence="1" type="ORF">A5CBH24_12500</name>
</gene>
<keyword evidence="2" id="KW-1185">Reference proteome</keyword>
<organism evidence="1 2">
    <name type="scientific">Alistipes communis</name>
    <dbReference type="NCBI Taxonomy" id="2585118"/>
    <lineage>
        <taxon>Bacteria</taxon>
        <taxon>Pseudomonadati</taxon>
        <taxon>Bacteroidota</taxon>
        <taxon>Bacteroidia</taxon>
        <taxon>Bacteroidales</taxon>
        <taxon>Rikenellaceae</taxon>
        <taxon>Alistipes</taxon>
    </lineage>
</organism>
<dbReference type="GO" id="GO:0005975">
    <property type="term" value="P:carbohydrate metabolic process"/>
    <property type="evidence" value="ECO:0007669"/>
    <property type="project" value="InterPro"/>
</dbReference>
<evidence type="ECO:0000313" key="1">
    <source>
        <dbReference type="EMBL" id="BBL03937.1"/>
    </source>
</evidence>